<evidence type="ECO:0000256" key="4">
    <source>
        <dbReference type="ARBA" id="ARBA00022519"/>
    </source>
</evidence>
<dbReference type="InterPro" id="IPR055348">
    <property type="entry name" value="DctQ"/>
</dbReference>
<dbReference type="PANTHER" id="PTHR35011:SF10">
    <property type="entry name" value="TRAP TRANSPORTER SMALL PERMEASE PROTEIN"/>
    <property type="match status" value="1"/>
</dbReference>
<feature type="transmembrane region" description="Helical" evidence="9">
    <location>
        <begin position="12"/>
        <end position="36"/>
    </location>
</feature>
<dbReference type="Proteomes" id="UP000019141">
    <property type="component" value="Unassembled WGS sequence"/>
</dbReference>
<protein>
    <recommendedName>
        <fullName evidence="10">Tripartite ATP-independent periplasmic transporters DctQ component domain-containing protein</fullName>
    </recommendedName>
</protein>
<evidence type="ECO:0000313" key="12">
    <source>
        <dbReference type="Proteomes" id="UP000019141"/>
    </source>
</evidence>
<dbReference type="GO" id="GO:0022857">
    <property type="term" value="F:transmembrane transporter activity"/>
    <property type="evidence" value="ECO:0007669"/>
    <property type="project" value="TreeGrafter"/>
</dbReference>
<keyword evidence="2" id="KW-0813">Transport</keyword>
<evidence type="ECO:0000256" key="3">
    <source>
        <dbReference type="ARBA" id="ARBA00022475"/>
    </source>
</evidence>
<evidence type="ECO:0000256" key="2">
    <source>
        <dbReference type="ARBA" id="ARBA00022448"/>
    </source>
</evidence>
<dbReference type="HOGENOM" id="CLU_1977504_0_0_7"/>
<dbReference type="PANTHER" id="PTHR35011">
    <property type="entry name" value="2,3-DIKETO-L-GULONATE TRAP TRANSPORTER SMALL PERMEASE PROTEIN YIAM"/>
    <property type="match status" value="1"/>
</dbReference>
<reference evidence="11 12" key="1">
    <citation type="journal article" date="2014" name="Nature">
        <title>An environmental bacterial taxon with a large and distinct metabolic repertoire.</title>
        <authorList>
            <person name="Wilson M.C."/>
            <person name="Mori T."/>
            <person name="Ruckert C."/>
            <person name="Uria A.R."/>
            <person name="Helf M.J."/>
            <person name="Takada K."/>
            <person name="Gernert C."/>
            <person name="Steffens U.A."/>
            <person name="Heycke N."/>
            <person name="Schmitt S."/>
            <person name="Rinke C."/>
            <person name="Helfrich E.J."/>
            <person name="Brachmann A.O."/>
            <person name="Gurgui C."/>
            <person name="Wakimoto T."/>
            <person name="Kracht M."/>
            <person name="Crusemann M."/>
            <person name="Hentschel U."/>
            <person name="Abe I."/>
            <person name="Matsunaga S."/>
            <person name="Kalinowski J."/>
            <person name="Takeyama H."/>
            <person name="Piel J."/>
        </authorList>
    </citation>
    <scope>NUCLEOTIDE SEQUENCE [LARGE SCALE GENOMIC DNA]</scope>
    <source>
        <strain evidence="12">TSY1</strain>
    </source>
</reference>
<dbReference type="EMBL" id="AZHW01000795">
    <property type="protein sequence ID" value="ETW96370.1"/>
    <property type="molecule type" value="Genomic_DNA"/>
</dbReference>
<keyword evidence="5 9" id="KW-0812">Transmembrane</keyword>
<evidence type="ECO:0000256" key="1">
    <source>
        <dbReference type="ARBA" id="ARBA00004429"/>
    </source>
</evidence>
<proteinExistence type="inferred from homology"/>
<keyword evidence="7 9" id="KW-0472">Membrane</keyword>
<comment type="caution">
    <text evidence="11">The sequence shown here is derived from an EMBL/GenBank/DDBJ whole genome shotgun (WGS) entry which is preliminary data.</text>
</comment>
<evidence type="ECO:0000256" key="8">
    <source>
        <dbReference type="ARBA" id="ARBA00038436"/>
    </source>
</evidence>
<keyword evidence="3" id="KW-1003">Cell membrane</keyword>
<organism evidence="11 12">
    <name type="scientific">Entotheonella factor</name>
    <dbReference type="NCBI Taxonomy" id="1429438"/>
    <lineage>
        <taxon>Bacteria</taxon>
        <taxon>Pseudomonadati</taxon>
        <taxon>Nitrospinota/Tectimicrobiota group</taxon>
        <taxon>Candidatus Tectimicrobiota</taxon>
        <taxon>Candidatus Entotheonellia</taxon>
        <taxon>Candidatus Entotheonellales</taxon>
        <taxon>Candidatus Entotheonellaceae</taxon>
        <taxon>Candidatus Entotheonella</taxon>
    </lineage>
</organism>
<dbReference type="InterPro" id="IPR007387">
    <property type="entry name" value="TRAP_DctQ"/>
</dbReference>
<keyword evidence="12" id="KW-1185">Reference proteome</keyword>
<dbReference type="Pfam" id="PF04290">
    <property type="entry name" value="DctQ"/>
    <property type="match status" value="1"/>
</dbReference>
<comment type="similarity">
    <text evidence="8">Belongs to the TRAP transporter small permease family.</text>
</comment>
<dbReference type="GO" id="GO:0005886">
    <property type="term" value="C:plasma membrane"/>
    <property type="evidence" value="ECO:0007669"/>
    <property type="project" value="UniProtKB-SubCell"/>
</dbReference>
<keyword evidence="4" id="KW-0997">Cell inner membrane</keyword>
<evidence type="ECO:0000259" key="10">
    <source>
        <dbReference type="Pfam" id="PF04290"/>
    </source>
</evidence>
<accession>W4LFA7</accession>
<dbReference type="AlphaFoldDB" id="W4LFA7"/>
<keyword evidence="6 9" id="KW-1133">Transmembrane helix</keyword>
<evidence type="ECO:0000313" key="11">
    <source>
        <dbReference type="EMBL" id="ETW96370.1"/>
    </source>
</evidence>
<feature type="transmembrane region" description="Helical" evidence="9">
    <location>
        <begin position="48"/>
        <end position="65"/>
    </location>
</feature>
<sequence length="126" mass="14214">MRKNGFDFIIDGMAYLAGVILLVMTFLVTGAAIMRYMGFRAPIWTLQHTEYGLLWMTFLGAAWLLREGGHIRIDTAISRLGAPSQRNVDIVNRACREIPQRAKPPLRVLSLLIFIPLVTLEANLML</sequence>
<name>W4LFA7_ENTF1</name>
<evidence type="ECO:0000256" key="6">
    <source>
        <dbReference type="ARBA" id="ARBA00022989"/>
    </source>
</evidence>
<comment type="subcellular location">
    <subcellularLocation>
        <location evidence="1">Cell inner membrane</location>
        <topology evidence="1">Multi-pass membrane protein</topology>
    </subcellularLocation>
</comment>
<evidence type="ECO:0000256" key="5">
    <source>
        <dbReference type="ARBA" id="ARBA00022692"/>
    </source>
</evidence>
<feature type="domain" description="Tripartite ATP-independent periplasmic transporters DctQ component" evidence="10">
    <location>
        <begin position="24"/>
        <end position="93"/>
    </location>
</feature>
<gene>
    <name evidence="11" type="ORF">ETSY1_26875</name>
</gene>
<evidence type="ECO:0000256" key="7">
    <source>
        <dbReference type="ARBA" id="ARBA00023136"/>
    </source>
</evidence>
<evidence type="ECO:0000256" key="9">
    <source>
        <dbReference type="SAM" id="Phobius"/>
    </source>
</evidence>
<dbReference type="GO" id="GO:0015740">
    <property type="term" value="P:C4-dicarboxylate transport"/>
    <property type="evidence" value="ECO:0007669"/>
    <property type="project" value="TreeGrafter"/>
</dbReference>